<sequence>MSAHATLRRPEPEVVTLLVRTTTAGRLGEGTATYAPGETVRARVSPITAEQANRAGLSSTVTRLRIRFVPTRPVAVGDRYQLRGRTWEAISVEGRTSYAAALVEARP</sequence>
<reference evidence="1 2" key="1">
    <citation type="submission" date="2017-05" db="EMBL/GenBank/DDBJ databases">
        <title>De novo genome assembly of Deniococcus indicus strain DR1.</title>
        <authorList>
            <person name="Chauhan D."/>
            <person name="Yennamalli R.M."/>
            <person name="Priyadarshini R."/>
        </authorList>
    </citation>
    <scope>NUCLEOTIDE SEQUENCE [LARGE SCALE GENOMIC DNA]</scope>
    <source>
        <strain evidence="1 2">DR1</strain>
    </source>
</reference>
<evidence type="ECO:0000313" key="1">
    <source>
        <dbReference type="EMBL" id="OWL96528.1"/>
    </source>
</evidence>
<dbReference type="AlphaFoldDB" id="A0A2D0A7X8"/>
<proteinExistence type="predicted"/>
<keyword evidence="2" id="KW-1185">Reference proteome</keyword>
<dbReference type="EMBL" id="NHMK01000011">
    <property type="protein sequence ID" value="OWL96528.1"/>
    <property type="molecule type" value="Genomic_DNA"/>
</dbReference>
<dbReference type="InterPro" id="IPR038666">
    <property type="entry name" value="SSP1_head-tail_sf"/>
</dbReference>
<evidence type="ECO:0008006" key="3">
    <source>
        <dbReference type="Google" id="ProtNLM"/>
    </source>
</evidence>
<gene>
    <name evidence="1" type="ORF">CBQ26_09125</name>
</gene>
<protein>
    <recommendedName>
        <fullName evidence="3">Head-tail adaptor protein</fullName>
    </recommendedName>
</protein>
<dbReference type="Proteomes" id="UP000197208">
    <property type="component" value="Unassembled WGS sequence"/>
</dbReference>
<name>A0A2D0A7X8_9DEIO</name>
<dbReference type="Gene3D" id="2.40.10.270">
    <property type="entry name" value="Bacteriophage SPP1 head-tail adaptor protein"/>
    <property type="match status" value="1"/>
</dbReference>
<dbReference type="RefSeq" id="WP_088248317.1">
    <property type="nucleotide sequence ID" value="NZ_NHMK01000011.1"/>
</dbReference>
<comment type="caution">
    <text evidence="1">The sequence shown here is derived from an EMBL/GenBank/DDBJ whole genome shotgun (WGS) entry which is preliminary data.</text>
</comment>
<accession>A0A2D0A7X8</accession>
<evidence type="ECO:0000313" key="2">
    <source>
        <dbReference type="Proteomes" id="UP000197208"/>
    </source>
</evidence>
<organism evidence="1 2">
    <name type="scientific">Deinococcus indicus</name>
    <dbReference type="NCBI Taxonomy" id="223556"/>
    <lineage>
        <taxon>Bacteria</taxon>
        <taxon>Thermotogati</taxon>
        <taxon>Deinococcota</taxon>
        <taxon>Deinococci</taxon>
        <taxon>Deinococcales</taxon>
        <taxon>Deinococcaceae</taxon>
        <taxon>Deinococcus</taxon>
    </lineage>
</organism>